<proteinExistence type="inferred from homology"/>
<dbReference type="InParanoid" id="E4V546"/>
<dbReference type="eggNOG" id="ENOG502S6UW">
    <property type="taxonomic scope" value="Eukaryota"/>
</dbReference>
<name>E4V546_ARTGP</name>
<dbReference type="GeneID" id="10025190"/>
<sequence length="190" mass="20438">MHPATLLLLAIPAVAQPSASKFKRDCIGPDVNEATISLIKHFEGFVPRPAPDPIGLPTVGYGHACRTKGCAEVPFPFPLTEDTATELLMQDVKSFQQSITLSTTDEVVLNANEYGALVSWAFNIGGGAAKKSSLIRRLNQGQDVNTVLREELPLWNKAGGKVLPGLVRRRAAEVELASEHTDEPALPVDC</sequence>
<dbReference type="InterPro" id="IPR002196">
    <property type="entry name" value="Glyco_hydro_24"/>
</dbReference>
<dbReference type="SUPFAM" id="SSF53955">
    <property type="entry name" value="Lysozyme-like"/>
    <property type="match status" value="1"/>
</dbReference>
<evidence type="ECO:0000313" key="9">
    <source>
        <dbReference type="Proteomes" id="UP000002669"/>
    </source>
</evidence>
<dbReference type="HOGENOM" id="CLU_091641_3_0_1"/>
<feature type="signal peptide" evidence="7">
    <location>
        <begin position="1"/>
        <end position="15"/>
    </location>
</feature>
<protein>
    <submittedName>
        <fullName evidence="8">Lysozyme</fullName>
    </submittedName>
</protein>
<dbReference type="Pfam" id="PF00959">
    <property type="entry name" value="Phage_lysozyme"/>
    <property type="match status" value="1"/>
</dbReference>
<dbReference type="RefSeq" id="XP_003169955.1">
    <property type="nucleotide sequence ID" value="XM_003169907.1"/>
</dbReference>
<keyword evidence="6" id="KW-0326">Glycosidase</keyword>
<dbReference type="PANTHER" id="PTHR38107:SF3">
    <property type="entry name" value="LYSOZYME RRRD-RELATED"/>
    <property type="match status" value="1"/>
</dbReference>
<dbReference type="InterPro" id="IPR034690">
    <property type="entry name" value="Endolysin_T4_type"/>
</dbReference>
<dbReference type="GO" id="GO:0003796">
    <property type="term" value="F:lysozyme activity"/>
    <property type="evidence" value="ECO:0007669"/>
    <property type="project" value="UniProtKB-EC"/>
</dbReference>
<dbReference type="OrthoDB" id="5358886at2759"/>
<dbReference type="InterPro" id="IPR023346">
    <property type="entry name" value="Lysozyme-like_dom_sf"/>
</dbReference>
<dbReference type="CDD" id="cd00737">
    <property type="entry name" value="lyz_endolysin_autolysin"/>
    <property type="match status" value="1"/>
</dbReference>
<evidence type="ECO:0000256" key="6">
    <source>
        <dbReference type="ARBA" id="ARBA00023295"/>
    </source>
</evidence>
<dbReference type="InterPro" id="IPR023347">
    <property type="entry name" value="Lysozyme_dom_sf"/>
</dbReference>
<comment type="catalytic activity">
    <reaction evidence="1">
        <text>Hydrolysis of (1-&gt;4)-beta-linkages between N-acetylmuramic acid and N-acetyl-D-glucosamine residues in a peptidoglycan and between N-acetyl-D-glucosamine residues in chitodextrins.</text>
        <dbReference type="EC" id="3.2.1.17"/>
    </reaction>
</comment>
<keyword evidence="2" id="KW-0929">Antimicrobial</keyword>
<accession>E4V546</accession>
<dbReference type="HAMAP" id="MF_04110">
    <property type="entry name" value="ENDOLYSIN_T4"/>
    <property type="match status" value="1"/>
</dbReference>
<evidence type="ECO:0000256" key="5">
    <source>
        <dbReference type="ARBA" id="ARBA00023200"/>
    </source>
</evidence>
<dbReference type="GO" id="GO:0042742">
    <property type="term" value="P:defense response to bacterium"/>
    <property type="evidence" value="ECO:0007669"/>
    <property type="project" value="UniProtKB-KW"/>
</dbReference>
<dbReference type="Proteomes" id="UP000002669">
    <property type="component" value="Unassembled WGS sequence"/>
</dbReference>
<evidence type="ECO:0000313" key="8">
    <source>
        <dbReference type="EMBL" id="EFR05120.1"/>
    </source>
</evidence>
<keyword evidence="3" id="KW-0081">Bacteriolytic enzyme</keyword>
<dbReference type="AlphaFoldDB" id="E4V546"/>
<keyword evidence="9" id="KW-1185">Reference proteome</keyword>
<evidence type="ECO:0000256" key="2">
    <source>
        <dbReference type="ARBA" id="ARBA00022529"/>
    </source>
</evidence>
<dbReference type="EMBL" id="DS989829">
    <property type="protein sequence ID" value="EFR05120.1"/>
    <property type="molecule type" value="Genomic_DNA"/>
</dbReference>
<feature type="chain" id="PRO_5012203849" evidence="7">
    <location>
        <begin position="16"/>
        <end position="190"/>
    </location>
</feature>
<keyword evidence="5" id="KW-1035">Host cytoplasm</keyword>
<dbReference type="VEuPathDB" id="FungiDB:MGYG_08129"/>
<dbReference type="Gene3D" id="1.10.530.40">
    <property type="match status" value="1"/>
</dbReference>
<gene>
    <name evidence="8" type="ORF">MGYG_08129</name>
</gene>
<keyword evidence="7" id="KW-0732">Signal</keyword>
<dbReference type="InterPro" id="IPR033907">
    <property type="entry name" value="Endolysin_autolysin"/>
</dbReference>
<reference evidence="9" key="1">
    <citation type="journal article" date="2012" name="MBio">
        <title>Comparative genome analysis of Trichophyton rubrum and related dermatophytes reveals candidate genes involved in infection.</title>
        <authorList>
            <person name="Martinez D.A."/>
            <person name="Oliver B.G."/>
            <person name="Graeser Y."/>
            <person name="Goldberg J.M."/>
            <person name="Li W."/>
            <person name="Martinez-Rossi N.M."/>
            <person name="Monod M."/>
            <person name="Shelest E."/>
            <person name="Barton R.C."/>
            <person name="Birch E."/>
            <person name="Brakhage A.A."/>
            <person name="Chen Z."/>
            <person name="Gurr S.J."/>
            <person name="Heiman D."/>
            <person name="Heitman J."/>
            <person name="Kosti I."/>
            <person name="Rossi A."/>
            <person name="Saif S."/>
            <person name="Samalova M."/>
            <person name="Saunders C.W."/>
            <person name="Shea T."/>
            <person name="Summerbell R.C."/>
            <person name="Xu J."/>
            <person name="Young S."/>
            <person name="Zeng Q."/>
            <person name="Birren B.W."/>
            <person name="Cuomo C.A."/>
            <person name="White T.C."/>
        </authorList>
    </citation>
    <scope>NUCLEOTIDE SEQUENCE [LARGE SCALE GENOMIC DNA]</scope>
    <source>
        <strain evidence="9">ATCC MYA-4604 / CBS 118893</strain>
    </source>
</reference>
<dbReference type="GO" id="GO:0009253">
    <property type="term" value="P:peptidoglycan catabolic process"/>
    <property type="evidence" value="ECO:0007669"/>
    <property type="project" value="InterPro"/>
</dbReference>
<organism evidence="9">
    <name type="scientific">Arthroderma gypseum (strain ATCC MYA-4604 / CBS 118893)</name>
    <name type="common">Microsporum gypseum</name>
    <dbReference type="NCBI Taxonomy" id="535722"/>
    <lineage>
        <taxon>Eukaryota</taxon>
        <taxon>Fungi</taxon>
        <taxon>Dikarya</taxon>
        <taxon>Ascomycota</taxon>
        <taxon>Pezizomycotina</taxon>
        <taxon>Eurotiomycetes</taxon>
        <taxon>Eurotiomycetidae</taxon>
        <taxon>Onygenales</taxon>
        <taxon>Arthrodermataceae</taxon>
        <taxon>Nannizzia</taxon>
    </lineage>
</organism>
<dbReference type="OMA" id="PQWNKAN"/>
<evidence type="ECO:0000256" key="4">
    <source>
        <dbReference type="ARBA" id="ARBA00022801"/>
    </source>
</evidence>
<evidence type="ECO:0000256" key="1">
    <source>
        <dbReference type="ARBA" id="ARBA00000632"/>
    </source>
</evidence>
<dbReference type="GO" id="GO:0031640">
    <property type="term" value="P:killing of cells of another organism"/>
    <property type="evidence" value="ECO:0007669"/>
    <property type="project" value="UniProtKB-KW"/>
</dbReference>
<evidence type="ECO:0000256" key="7">
    <source>
        <dbReference type="SAM" id="SignalP"/>
    </source>
</evidence>
<evidence type="ECO:0000256" key="3">
    <source>
        <dbReference type="ARBA" id="ARBA00022638"/>
    </source>
</evidence>
<dbReference type="PANTHER" id="PTHR38107">
    <property type="match status" value="1"/>
</dbReference>
<dbReference type="InterPro" id="IPR051018">
    <property type="entry name" value="Bacteriophage_GH24"/>
</dbReference>
<dbReference type="STRING" id="535722.E4V546"/>
<keyword evidence="4" id="KW-0378">Hydrolase</keyword>
<dbReference type="GO" id="GO:0016998">
    <property type="term" value="P:cell wall macromolecule catabolic process"/>
    <property type="evidence" value="ECO:0007669"/>
    <property type="project" value="InterPro"/>
</dbReference>